<dbReference type="PROSITE" id="PS51318">
    <property type="entry name" value="TAT"/>
    <property type="match status" value="1"/>
</dbReference>
<dbReference type="GeneID" id="34343341"/>
<dbReference type="Proteomes" id="UP000257451">
    <property type="component" value="Unassembled WGS sequence"/>
</dbReference>
<proteinExistence type="inferred from homology"/>
<protein>
    <recommendedName>
        <fullName evidence="3">phospholipase C</fullName>
        <ecNumber evidence="3">3.1.4.3</ecNumber>
    </recommendedName>
</protein>
<evidence type="ECO:0000256" key="10">
    <source>
        <dbReference type="SAM" id="MobiDB-lite"/>
    </source>
</evidence>
<evidence type="ECO:0000313" key="12">
    <source>
        <dbReference type="Proteomes" id="UP000257451"/>
    </source>
</evidence>
<dbReference type="AlphaFoldDB" id="A0A3E2MXT1"/>
<dbReference type="InterPro" id="IPR017850">
    <property type="entry name" value="Alkaline_phosphatase_core_sf"/>
</dbReference>
<dbReference type="GO" id="GO:0034480">
    <property type="term" value="F:phosphatidylcholine phospholipase C activity"/>
    <property type="evidence" value="ECO:0007669"/>
    <property type="project" value="UniProtKB-EC"/>
</dbReference>
<keyword evidence="4" id="KW-0134">Cell wall</keyword>
<accession>A0A3E2MXT1</accession>
<dbReference type="FunFam" id="3.40.720.10:FF:000034">
    <property type="entry name" value="Membrane-associated phospholipase C"/>
    <property type="match status" value="1"/>
</dbReference>
<dbReference type="Pfam" id="PF04185">
    <property type="entry name" value="Phosphoesterase"/>
    <property type="match status" value="1"/>
</dbReference>
<reference evidence="11 12" key="1">
    <citation type="journal article" date="2018" name="Sci. Rep.">
        <title>Extensive genomic diversity among Mycobacterium marinum strains revealed by whole genome sequencing.</title>
        <authorList>
            <person name="Das S."/>
            <person name="Pettersson B.M."/>
            <person name="Behra P.R."/>
            <person name="Mallick A."/>
            <person name="Cheramie M."/>
            <person name="Ramesh M."/>
            <person name="Shirreff L."/>
            <person name="DuCote T."/>
            <person name="Dasgupta S."/>
            <person name="Ennis D.G."/>
            <person name="Kirsebom L.A."/>
        </authorList>
    </citation>
    <scope>NUCLEOTIDE SEQUENCE [LARGE SCALE GENOMIC DNA]</scope>
    <source>
        <strain evidence="11 12">Davis1</strain>
    </source>
</reference>
<feature type="region of interest" description="Disordered" evidence="10">
    <location>
        <begin position="501"/>
        <end position="528"/>
    </location>
</feature>
<evidence type="ECO:0000256" key="8">
    <source>
        <dbReference type="ARBA" id="ARBA00023026"/>
    </source>
</evidence>
<dbReference type="Gene3D" id="3.40.720.10">
    <property type="entry name" value="Alkaline Phosphatase, subunit A"/>
    <property type="match status" value="1"/>
</dbReference>
<comment type="subcellular location">
    <subcellularLocation>
        <location evidence="1">Secreted</location>
        <location evidence="1">Cell wall</location>
    </subcellularLocation>
</comment>
<evidence type="ECO:0000256" key="3">
    <source>
        <dbReference type="ARBA" id="ARBA00012018"/>
    </source>
</evidence>
<dbReference type="RefSeq" id="WP_038579076.1">
    <property type="nucleotide sequence ID" value="NZ_BQLL01000103.1"/>
</dbReference>
<keyword evidence="6" id="KW-0732">Signal</keyword>
<evidence type="ECO:0000256" key="7">
    <source>
        <dbReference type="ARBA" id="ARBA00022801"/>
    </source>
</evidence>
<dbReference type="FunFam" id="3.40.720.10:FF:000036">
    <property type="entry name" value="Membrane-associated phospholipase C"/>
    <property type="match status" value="1"/>
</dbReference>
<dbReference type="EMBL" id="PEDF01000052">
    <property type="protein sequence ID" value="RFZ43146.1"/>
    <property type="molecule type" value="Genomic_DNA"/>
</dbReference>
<keyword evidence="8" id="KW-0843">Virulence</keyword>
<name>A0A3E2MXT1_MYCMR</name>
<evidence type="ECO:0000256" key="2">
    <source>
        <dbReference type="ARBA" id="ARBA00009717"/>
    </source>
</evidence>
<comment type="catalytic activity">
    <reaction evidence="9">
        <text>a 1,2-diacyl-sn-glycero-3-phosphocholine + H2O = phosphocholine + a 1,2-diacyl-sn-glycerol + H(+)</text>
        <dbReference type="Rhea" id="RHEA:10604"/>
        <dbReference type="ChEBI" id="CHEBI:15377"/>
        <dbReference type="ChEBI" id="CHEBI:15378"/>
        <dbReference type="ChEBI" id="CHEBI:17815"/>
        <dbReference type="ChEBI" id="CHEBI:57643"/>
        <dbReference type="ChEBI" id="CHEBI:295975"/>
        <dbReference type="EC" id="3.1.4.3"/>
    </reaction>
    <physiologicalReaction direction="left-to-right" evidence="9">
        <dbReference type="Rhea" id="RHEA:10605"/>
    </physiologicalReaction>
</comment>
<organism evidence="11 12">
    <name type="scientific">Mycobacterium marinum</name>
    <dbReference type="NCBI Taxonomy" id="1781"/>
    <lineage>
        <taxon>Bacteria</taxon>
        <taxon>Bacillati</taxon>
        <taxon>Actinomycetota</taxon>
        <taxon>Actinomycetes</taxon>
        <taxon>Mycobacteriales</taxon>
        <taxon>Mycobacteriaceae</taxon>
        <taxon>Mycobacterium</taxon>
        <taxon>Mycobacterium ulcerans group</taxon>
    </lineage>
</organism>
<dbReference type="InterPro" id="IPR006311">
    <property type="entry name" value="TAT_signal"/>
</dbReference>
<keyword evidence="5" id="KW-0964">Secreted</keyword>
<evidence type="ECO:0000256" key="4">
    <source>
        <dbReference type="ARBA" id="ARBA00022512"/>
    </source>
</evidence>
<dbReference type="EC" id="3.1.4.3" evidence="3"/>
<dbReference type="InterPro" id="IPR007312">
    <property type="entry name" value="Phosphoesterase"/>
</dbReference>
<gene>
    <name evidence="11" type="primary">plcA_3</name>
    <name evidence="11" type="ORF">DAVIS_01892</name>
</gene>
<keyword evidence="7 11" id="KW-0378">Hydrolase</keyword>
<sequence length="528" mass="57152">MNKLSGMSRRKFLAKAAAGGTGALMSFAGPVIEKAYGAGPCSGHLSDIEHFVFFLMENRSFDHYFGTLSATDGFDSGSPLFQQKGWNPQTQTIDPAGITMPYRFDTTRGPFVDGECLSDPDHSWEAMHKSWNGGANDNWLPAQVGHSPVPNGGNVPVTMGYLTRKDIPIHYLLADTFTVCDRYFSSVLGPTLPNRLYWLSASLGADGTQGGPQLTSPPTDPIGRFSWTTMPENLSAAGISWKLYRNKTLGPVLNQYFNYTYDDIVMFFKQAQDPRSELARFGMAPTYPFEFMADVKANRLPLVSWVVPNTPQSEHPAFPPAVGAVAIVNLLRILLSNPAVWEKTALIVGYDENGGFFDHVVPPTAPEGTPGEYLTVPDINSVSGAGGIRGPIGLGYRVPGIVISPFSRGGLMVHDVFDHTSQLKLISKRFSVPVPNLTPWRDSTVGDMTSAFNFAVPPNPSRPSLSHPGLAALPKLPQCIPNVWLGTVGVNPNPYTGSPQGIPYRVPFPQSLPSQETTPARGIPSGPC</sequence>
<comment type="caution">
    <text evidence="11">The sequence shown here is derived from an EMBL/GenBank/DDBJ whole genome shotgun (WGS) entry which is preliminary data.</text>
</comment>
<dbReference type="PANTHER" id="PTHR31956">
    <property type="entry name" value="NON-SPECIFIC PHOSPHOLIPASE C4-RELATED"/>
    <property type="match status" value="1"/>
</dbReference>
<dbReference type="PANTHER" id="PTHR31956:SF1">
    <property type="entry name" value="NON-SPECIFIC PHOSPHOLIPASE C1"/>
    <property type="match status" value="1"/>
</dbReference>
<evidence type="ECO:0000313" key="11">
    <source>
        <dbReference type="EMBL" id="RFZ43146.1"/>
    </source>
</evidence>
<comment type="similarity">
    <text evidence="2">Belongs to the bacterial phospholipase C family.</text>
</comment>
<evidence type="ECO:0000256" key="5">
    <source>
        <dbReference type="ARBA" id="ARBA00022525"/>
    </source>
</evidence>
<dbReference type="GO" id="GO:0052008">
    <property type="term" value="P:symbiont-mediated disruption of host cellular anatomical structure"/>
    <property type="evidence" value="ECO:0007669"/>
    <property type="project" value="UniProtKB-ARBA"/>
</dbReference>
<evidence type="ECO:0000256" key="1">
    <source>
        <dbReference type="ARBA" id="ARBA00004191"/>
    </source>
</evidence>
<evidence type="ECO:0000256" key="6">
    <source>
        <dbReference type="ARBA" id="ARBA00022729"/>
    </source>
</evidence>
<evidence type="ECO:0000256" key="9">
    <source>
        <dbReference type="ARBA" id="ARBA00048421"/>
    </source>
</evidence>